<dbReference type="EMBL" id="JBHTAT010000005">
    <property type="protein sequence ID" value="MFC7257348.1"/>
    <property type="molecule type" value="Genomic_DNA"/>
</dbReference>
<feature type="transmembrane region" description="Helical" evidence="1">
    <location>
        <begin position="45"/>
        <end position="69"/>
    </location>
</feature>
<name>A0ABD6A338_9EURY</name>
<evidence type="ECO:0000313" key="3">
    <source>
        <dbReference type="EMBL" id="MFC7257348.1"/>
    </source>
</evidence>
<keyword evidence="4" id="KW-1185">Reference proteome</keyword>
<reference evidence="3" key="3">
    <citation type="submission" date="2024-09" db="EMBL/GenBank/DDBJ databases">
        <authorList>
            <person name="Sun Q."/>
        </authorList>
    </citation>
    <scope>NUCLEOTIDE SEQUENCE</scope>
    <source>
        <strain evidence="3">CGMCC 4.163</strain>
    </source>
</reference>
<keyword evidence="1" id="KW-0812">Transmembrane</keyword>
<protein>
    <recommendedName>
        <fullName evidence="5">Peptidase M48 domain-containing protein</fullName>
    </recommendedName>
</protein>
<evidence type="ECO:0008006" key="5">
    <source>
        <dbReference type="Google" id="ProtNLM"/>
    </source>
</evidence>
<sequence>MGDYTPLGTLLMNEQAKDDFSKDVVDYVFLHEVGHDQVGSMGRTLFWAIYLSSGLLLIAGMIASPSILLEAVESAPSIVMIPVYTAVALGVSLGAIIPFTLVCWIDETLAELFAISKIGISQYRSVLEEVKEESEVGLLRKIRIRIQYPPEALIFWIARKRGLGGT</sequence>
<dbReference type="RefSeq" id="WP_379706991.1">
    <property type="nucleotide sequence ID" value="NZ_JBHTAT010000005.1"/>
</dbReference>
<dbReference type="Proteomes" id="UP001596434">
    <property type="component" value="Unassembled WGS sequence"/>
</dbReference>
<accession>A0ABD6A338</accession>
<comment type="caution">
    <text evidence="3">The sequence shown here is derived from an EMBL/GenBank/DDBJ whole genome shotgun (WGS) entry which is preliminary data.</text>
</comment>
<organism evidence="3 4">
    <name type="scientific">Haloplanus litoreus</name>
    <dbReference type="NCBI Taxonomy" id="767515"/>
    <lineage>
        <taxon>Archaea</taxon>
        <taxon>Methanobacteriati</taxon>
        <taxon>Methanobacteriota</taxon>
        <taxon>Stenosarchaea group</taxon>
        <taxon>Halobacteria</taxon>
        <taxon>Halobacteriales</taxon>
        <taxon>Haloferacaceae</taxon>
        <taxon>Haloplanus</taxon>
    </lineage>
</organism>
<feature type="transmembrane region" description="Helical" evidence="1">
    <location>
        <begin position="81"/>
        <end position="105"/>
    </location>
</feature>
<gene>
    <name evidence="2" type="ORF">ACFQKE_18580</name>
    <name evidence="3" type="ORF">ACFQKE_19035</name>
</gene>
<evidence type="ECO:0000256" key="1">
    <source>
        <dbReference type="SAM" id="Phobius"/>
    </source>
</evidence>
<reference evidence="4" key="2">
    <citation type="journal article" date="2019" name="Int. J. Syst. Evol. Microbiol.">
        <title>The Global Catalogue of Microorganisms (GCM) 10K type strain sequencing project: providing services to taxonomists for standard genome sequencing and annotation.</title>
        <authorList>
            <consortium name="The Broad Institute Genomics Platform"/>
            <consortium name="The Broad Institute Genome Sequencing Center for Infectious Disease"/>
            <person name="Wu L."/>
            <person name="Ma J."/>
        </authorList>
    </citation>
    <scope>NUCLEOTIDE SEQUENCE [LARGE SCALE GENOMIC DNA]</scope>
    <source>
        <strain evidence="4">GX21</strain>
    </source>
</reference>
<keyword evidence="1" id="KW-1133">Transmembrane helix</keyword>
<keyword evidence="1" id="KW-0472">Membrane</keyword>
<dbReference type="EMBL" id="JBHTAT010000005">
    <property type="protein sequence ID" value="MFC7257261.1"/>
    <property type="molecule type" value="Genomic_DNA"/>
</dbReference>
<reference evidence="3" key="1">
    <citation type="journal article" date="2014" name="Int. J. Syst. Evol. Microbiol.">
        <title>Complete genome sequence of Corynebacterium casei LMG S-19264T (=DSM 44701T), isolated from a smear-ripened cheese.</title>
        <authorList>
            <consortium name="US DOE Joint Genome Institute (JGI-PGF)"/>
            <person name="Walter F."/>
            <person name="Albersmeier A."/>
            <person name="Kalinowski J."/>
            <person name="Ruckert C."/>
        </authorList>
    </citation>
    <scope>NUCLEOTIDE SEQUENCE [LARGE SCALE GENOMIC DNA]</scope>
    <source>
        <strain evidence="3">CGMCC 4.163</strain>
    </source>
</reference>
<dbReference type="GeneID" id="96955655"/>
<dbReference type="AlphaFoldDB" id="A0ABD6A338"/>
<evidence type="ECO:0000313" key="2">
    <source>
        <dbReference type="EMBL" id="MFC7257261.1"/>
    </source>
</evidence>
<proteinExistence type="predicted"/>
<evidence type="ECO:0000313" key="4">
    <source>
        <dbReference type="Proteomes" id="UP001596434"/>
    </source>
</evidence>